<gene>
    <name evidence="2" type="ORF">B0I32_11755</name>
</gene>
<dbReference type="Proteomes" id="UP000238312">
    <property type="component" value="Unassembled WGS sequence"/>
</dbReference>
<dbReference type="AlphaFoldDB" id="A0A2T0MQ81"/>
<dbReference type="OrthoDB" id="5450317at2"/>
<dbReference type="PANTHER" id="PTHR35563">
    <property type="entry name" value="BARREL METAL-DEPENDENT HYDROLASE, PUTATIVE (AFU_ORTHOLOGUE AFUA_1G16240)-RELATED"/>
    <property type="match status" value="1"/>
</dbReference>
<dbReference type="SUPFAM" id="SSF51556">
    <property type="entry name" value="Metallo-dependent hydrolases"/>
    <property type="match status" value="1"/>
</dbReference>
<accession>A0A2T0MQ81</accession>
<keyword evidence="2" id="KW-0378">Hydrolase</keyword>
<dbReference type="EMBL" id="PVNG01000017">
    <property type="protein sequence ID" value="PRX60288.1"/>
    <property type="molecule type" value="Genomic_DNA"/>
</dbReference>
<dbReference type="InterPro" id="IPR006680">
    <property type="entry name" value="Amidohydro-rel"/>
</dbReference>
<name>A0A2T0MQ81_9ACTN</name>
<dbReference type="GO" id="GO:0016787">
    <property type="term" value="F:hydrolase activity"/>
    <property type="evidence" value="ECO:0007669"/>
    <property type="project" value="UniProtKB-KW"/>
</dbReference>
<dbReference type="Pfam" id="PF04909">
    <property type="entry name" value="Amidohydro_2"/>
    <property type="match status" value="1"/>
</dbReference>
<organism evidence="2 3">
    <name type="scientific">Nonomuraea fuscirosea</name>
    <dbReference type="NCBI Taxonomy" id="1291556"/>
    <lineage>
        <taxon>Bacteria</taxon>
        <taxon>Bacillati</taxon>
        <taxon>Actinomycetota</taxon>
        <taxon>Actinomycetes</taxon>
        <taxon>Streptosporangiales</taxon>
        <taxon>Streptosporangiaceae</taxon>
        <taxon>Nonomuraea</taxon>
    </lineage>
</organism>
<dbReference type="InterPro" id="IPR032466">
    <property type="entry name" value="Metal_Hydrolase"/>
</dbReference>
<evidence type="ECO:0000259" key="1">
    <source>
        <dbReference type="Pfam" id="PF04909"/>
    </source>
</evidence>
<dbReference type="InterPro" id="IPR052358">
    <property type="entry name" value="Aro_Compnd_Degr_Hydrolases"/>
</dbReference>
<keyword evidence="3" id="KW-1185">Reference proteome</keyword>
<dbReference type="PANTHER" id="PTHR35563:SF2">
    <property type="entry name" value="BARREL METAL-DEPENDENT HYDROLASE, PUTATIVE (AFU_ORTHOLOGUE AFUA_1G16240)-RELATED"/>
    <property type="match status" value="1"/>
</dbReference>
<dbReference type="RefSeq" id="WP_106247253.1">
    <property type="nucleotide sequence ID" value="NZ_JBFAIL010000016.1"/>
</dbReference>
<proteinExistence type="predicted"/>
<comment type="caution">
    <text evidence="2">The sequence shown here is derived from an EMBL/GenBank/DDBJ whole genome shotgun (WGS) entry which is preliminary data.</text>
</comment>
<reference evidence="2 3" key="1">
    <citation type="submission" date="2018-03" db="EMBL/GenBank/DDBJ databases">
        <title>Genomic Encyclopedia of Type Strains, Phase III (KMG-III): the genomes of soil and plant-associated and newly described type strains.</title>
        <authorList>
            <person name="Whitman W."/>
        </authorList>
    </citation>
    <scope>NUCLEOTIDE SEQUENCE [LARGE SCALE GENOMIC DNA]</scope>
    <source>
        <strain evidence="2 3">CGMCC 4.7104</strain>
    </source>
</reference>
<sequence>MPDDEVPLVDAHVHLFTSALPLAARAWTRPDVDLPVEKFLTTMDEHGVGRAVISAMSLLGDLNDYTIDALREHDRLRGTVIVEPGVDRYVLERMRSDGVRGIRFQWRRLAELPDLGDPAYRRLLFRVADLGWHVELNIEGERLPPVLDRLVRSGVKIVVDHFGDPDRRAGYAGEPGAALLRALETGRVWVKLSAGYRFGVGTDTLAGYAATLLAAAGPEHLFWGSDAPFVGARQPVTYRDAVESFARIVPDPALRRRISQAANAFYFD</sequence>
<evidence type="ECO:0000313" key="3">
    <source>
        <dbReference type="Proteomes" id="UP000238312"/>
    </source>
</evidence>
<evidence type="ECO:0000313" key="2">
    <source>
        <dbReference type="EMBL" id="PRX60288.1"/>
    </source>
</evidence>
<dbReference type="Gene3D" id="3.20.20.140">
    <property type="entry name" value="Metal-dependent hydrolases"/>
    <property type="match status" value="1"/>
</dbReference>
<protein>
    <submittedName>
        <fullName evidence="2">Putative TIM-barrel fold metal-dependent hydrolase</fullName>
    </submittedName>
</protein>
<feature type="domain" description="Amidohydrolase-related" evidence="1">
    <location>
        <begin position="9"/>
        <end position="258"/>
    </location>
</feature>